<evidence type="ECO:0000256" key="1">
    <source>
        <dbReference type="SAM" id="Phobius"/>
    </source>
</evidence>
<organism evidence="2 3">
    <name type="scientific">candidate division WOR_3 bacterium SM23_60</name>
    <dbReference type="NCBI Taxonomy" id="1703780"/>
    <lineage>
        <taxon>Bacteria</taxon>
        <taxon>Bacteria division WOR-3</taxon>
    </lineage>
</organism>
<name>A0A0S8G4Z0_UNCW3</name>
<dbReference type="AlphaFoldDB" id="A0A0S8G4Z0"/>
<feature type="transmembrane region" description="Helical" evidence="1">
    <location>
        <begin position="21"/>
        <end position="40"/>
    </location>
</feature>
<dbReference type="Proteomes" id="UP000051096">
    <property type="component" value="Unassembled WGS sequence"/>
</dbReference>
<comment type="caution">
    <text evidence="2">The sequence shown here is derived from an EMBL/GenBank/DDBJ whole genome shotgun (WGS) entry which is preliminary data.</text>
</comment>
<gene>
    <name evidence="2" type="ORF">AMJ87_12390</name>
</gene>
<evidence type="ECO:0000313" key="2">
    <source>
        <dbReference type="EMBL" id="KPK68103.1"/>
    </source>
</evidence>
<evidence type="ECO:0008006" key="4">
    <source>
        <dbReference type="Google" id="ProtNLM"/>
    </source>
</evidence>
<dbReference type="InterPro" id="IPR012902">
    <property type="entry name" value="N_methyl_site"/>
</dbReference>
<sequence length="153" mass="17169">MLTEVRINRRVRPAWHASRGFTLVEILVACVILAVGILAISQTTVLGVRTTNLIRNYAEGREILAKGLEVLKLLPYDDPLLSSTCVDSTLSDTTLAYRADSSNVVGRTIGPTLYGVYWNVADNTPQPRFKTIRMIVYSNQGRRLIDADYVKWR</sequence>
<dbReference type="Pfam" id="PF07963">
    <property type="entry name" value="N_methyl"/>
    <property type="match status" value="1"/>
</dbReference>
<dbReference type="NCBIfam" id="TIGR02532">
    <property type="entry name" value="IV_pilin_GFxxxE"/>
    <property type="match status" value="1"/>
</dbReference>
<evidence type="ECO:0000313" key="3">
    <source>
        <dbReference type="Proteomes" id="UP000051096"/>
    </source>
</evidence>
<dbReference type="EMBL" id="LJUO01000184">
    <property type="protein sequence ID" value="KPK68103.1"/>
    <property type="molecule type" value="Genomic_DNA"/>
</dbReference>
<proteinExistence type="predicted"/>
<reference evidence="2 3" key="1">
    <citation type="journal article" date="2015" name="Microbiome">
        <title>Genomic resolution of linkages in carbon, nitrogen, and sulfur cycling among widespread estuary sediment bacteria.</title>
        <authorList>
            <person name="Baker B.J."/>
            <person name="Lazar C.S."/>
            <person name="Teske A.P."/>
            <person name="Dick G.J."/>
        </authorList>
    </citation>
    <scope>NUCLEOTIDE SEQUENCE [LARGE SCALE GENOMIC DNA]</scope>
    <source>
        <strain evidence="2">SM23_60</strain>
    </source>
</reference>
<keyword evidence="1" id="KW-0812">Transmembrane</keyword>
<keyword evidence="1" id="KW-1133">Transmembrane helix</keyword>
<keyword evidence="1" id="KW-0472">Membrane</keyword>
<protein>
    <recommendedName>
        <fullName evidence="4">Type II secretion system protein GspI C-terminal domain-containing protein</fullName>
    </recommendedName>
</protein>
<accession>A0A0S8G4Z0</accession>